<protein>
    <recommendedName>
        <fullName evidence="3">Bacterial Ig-like domain-containing protein</fullName>
    </recommendedName>
</protein>
<dbReference type="EMBL" id="CP007794">
    <property type="protein sequence ID" value="AIB13935.1"/>
    <property type="molecule type" value="Genomic_DNA"/>
</dbReference>
<keyword evidence="4" id="KW-0614">Plasmid</keyword>
<name>A0A060DMG4_9PROT</name>
<dbReference type="PANTHER" id="PTHR44103:SF1">
    <property type="entry name" value="PROPROTEIN CONVERTASE P"/>
    <property type="match status" value="1"/>
</dbReference>
<dbReference type="NCBIfam" id="NF033510">
    <property type="entry name" value="Ca_tandemer"/>
    <property type="match status" value="5"/>
</dbReference>
<dbReference type="InterPro" id="IPR014755">
    <property type="entry name" value="Cu-Rt/internalin_Ig-like"/>
</dbReference>
<dbReference type="NCBIfam" id="TIGR02059">
    <property type="entry name" value="swm_rep_I"/>
    <property type="match status" value="3"/>
</dbReference>
<dbReference type="InterPro" id="IPR013517">
    <property type="entry name" value="FG-GAP"/>
</dbReference>
<dbReference type="Pfam" id="PF13753">
    <property type="entry name" value="SWM_repeat"/>
    <property type="match status" value="3"/>
</dbReference>
<dbReference type="InterPro" id="IPR028994">
    <property type="entry name" value="Integrin_alpha_N"/>
</dbReference>
<feature type="domain" description="Bacterial Ig-like" evidence="3">
    <location>
        <begin position="1547"/>
        <end position="1631"/>
    </location>
</feature>
<evidence type="ECO:0000256" key="2">
    <source>
        <dbReference type="SAM" id="MobiDB-lite"/>
    </source>
</evidence>
<feature type="domain" description="Bacterial Ig-like" evidence="3">
    <location>
        <begin position="1356"/>
        <end position="1439"/>
    </location>
</feature>
<evidence type="ECO:0000313" key="5">
    <source>
        <dbReference type="Proteomes" id="UP000027186"/>
    </source>
</evidence>
<dbReference type="Gene3D" id="2.130.10.130">
    <property type="entry name" value="Integrin alpha, N-terminal"/>
    <property type="match status" value="4"/>
</dbReference>
<geneLocation type="plasmid" evidence="4 5">
    <name>AbAZ39_p1</name>
</geneLocation>
<evidence type="ECO:0000256" key="1">
    <source>
        <dbReference type="ARBA" id="ARBA00022729"/>
    </source>
</evidence>
<dbReference type="PANTHER" id="PTHR44103">
    <property type="entry name" value="PROPROTEIN CONVERTASE P"/>
    <property type="match status" value="1"/>
</dbReference>
<dbReference type="Pfam" id="PF19077">
    <property type="entry name" value="Big_13"/>
    <property type="match status" value="5"/>
</dbReference>
<dbReference type="InterPro" id="IPR013783">
    <property type="entry name" value="Ig-like_fold"/>
</dbReference>
<feature type="compositionally biased region" description="Low complexity" evidence="2">
    <location>
        <begin position="1881"/>
        <end position="1891"/>
    </location>
</feature>
<dbReference type="KEGG" id="abq:ABAZ39_18540"/>
<proteinExistence type="predicted"/>
<reference evidence="4 5" key="1">
    <citation type="journal article" date="2014" name="Genome Announc.">
        <title>Complete Genome Sequence of the Model Rhizosphere Strain Azospirillum brasilense Az39, Successfully Applied in Agriculture.</title>
        <authorList>
            <person name="Rivera D."/>
            <person name="Revale S."/>
            <person name="Molina R."/>
            <person name="Gualpa J."/>
            <person name="Puente M."/>
            <person name="Maroniche G."/>
            <person name="Paris G."/>
            <person name="Baker D."/>
            <person name="Clavijo B."/>
            <person name="McLay K."/>
            <person name="Spaepen S."/>
            <person name="Perticari A."/>
            <person name="Vazquez M."/>
            <person name="Wisniewski-Dye F."/>
            <person name="Watkins C."/>
            <person name="Martinez-Abarca F."/>
            <person name="Vanderleyden J."/>
            <person name="Cassan F."/>
        </authorList>
    </citation>
    <scope>NUCLEOTIDE SEQUENCE [LARGE SCALE GENOMIC DNA]</scope>
    <source>
        <strain evidence="4 5">Az39</strain>
        <plasmid evidence="4">AbAZ39_p1</plasmid>
    </source>
</reference>
<evidence type="ECO:0000313" key="4">
    <source>
        <dbReference type="EMBL" id="AIB13935.1"/>
    </source>
</evidence>
<feature type="domain" description="Bacterial Ig-like" evidence="3">
    <location>
        <begin position="1253"/>
        <end position="1343"/>
    </location>
</feature>
<dbReference type="Gene3D" id="2.60.40.1220">
    <property type="match status" value="2"/>
</dbReference>
<feature type="region of interest" description="Disordered" evidence="2">
    <location>
        <begin position="1777"/>
        <end position="1891"/>
    </location>
</feature>
<evidence type="ECO:0000259" key="3">
    <source>
        <dbReference type="Pfam" id="PF19077"/>
    </source>
</evidence>
<dbReference type="SUPFAM" id="SSF69318">
    <property type="entry name" value="Integrin alpha N-terminal domain"/>
    <property type="match status" value="3"/>
</dbReference>
<sequence length="1891" mass="187883">MTDPTFTLMGTALFGLSPSGSATVLRYGDFDGDGDLDVLVGNNNGDLQLFRNVGTPTSPSFTLVGTNPFGLADVGSFIVPALADIDGDGKLDVLVGERDTGNLFLFRNVGTSAAPSFTLEATNPFGLSGVGYKAAPVFVDLDGDDDLDLVVGQSSGLVVFENIGTATQPSFTLVGTNPYGLGNVQDYSTPVFADLDNDGDLDMLVGETNNSGAPYGSDIYFYRNVGTATQPSFTLAGTNPFGLTRGTASMIAPSLFDIDGDGDLDALVAQGSGTLSVYRNVAPPPPIPALQGAAVNGASLVLTYDLALSSTNPPAANLFTVTAGGQAVTVSSVAVDSVNKTVTLTLAQAVTNADTVTVSYTDPTAGNDTNAIQSVTGADAASFTAHPVTNNSPDTTPPSLVSASVNGTTLTLTYSEALDGAADAAGSAFTVMVNGVARTVTGADASGTTVTLTLGSAVERYQTVTVGYTPPGSGAKTQDVAGNAAASVTGGEVRNVTVGDANFILLGTNPFGLVDIGTSARPTLVDIDGDGDLDLVTGNSGASVRFYRNDGTTAEPSFTFIGTNPFGISNTPYGTPTFVDLDGDGDLDLLLGQGQGNTVVYRNVGTTTAPSFTMVGTNAFGIGQVGGGYAKATLWDLDGDGDLDVLFGGNDGSLTMYRNVGTTASPSFTVVGTNAFGLEDVGFASTPAFVDIDNDGDLDVLVGNFDGNTVVFRNIGTNAAPSFTVVGTNPYGLGDVGTAALPVFADLNGDGDLDALIGNGDGNFVVYLQGPPPPAAPSALALTAGTNTGSTADAITGNTAPTITGSAVPLSEVVLYDGASAIGTVTADSSGLWTLTTGTLAEGVHNLTAKATSAYYTGTSPASTALSVTIDTTAPTLTAAVLSGTQLTLTYSELLDGAQAPAGAFSVMVGGVARTVTAVASSGKTVTLTLDAGVVSVHQTVTVDYAPPGSGAKTADAAGNAAGALTGHGVTVPKDPNFVLEGTNPFGLVTTGPWSIPTFADIDGDGDLDALVGMGDGTIRFYRNDGTATAPSFTLAGTYPFGLGALDMNAAPTFVDIDGNGTLDALIGDFNGNTVVYRNVGTATAPTFTLVGTNPFGLSSVGSATTPSFVDIDGDGDLDALIGNYDGNMVFFRNIGTATAPSFTLESTNPFGLDDVGSYAQPTFVDVDGDGDLDALIGNFAGDMLFYRNVGSATAPSFTLEGTNPFGLSNVTFKSVPSIVDIDGDGDLDVLAGGDSIGNNIILFRNVPQPPASLALTPGSNSGSTADTLTNVTNPAISGQAQPLSTVVLYDGAVAVGTATADANGLWTITTTSLSEGAHSLTAVSSDATSTSPASSTLTVTIDSAAPNAPTVTTALSNSTTPTLTGTAEADSTVTVTIGGATYTTTATNGSWSINLAAAAPASGSLSLNANGTNAVSATATDAAGNVSTAGTQTLTIDTTAPNAPAVTSAALTQNATPTITGTAEAGSTVTVTVGGATYTTTATNGSWSINLATATPTSGSLSLNANGTNTVSATATDAAGNVSTAGTQTLIIDTTAPNAPAVTSAALTKNVTPIIGGTAEADSTVTVTVGGATYTTTATNGTWSLNLATATPTSGSLSLNANGTNAVSATATDAAGNTSTAGTQTLTIDTTAPNAPTVTTALSNSTTPTLTGAAETGSTVTVTVGGATYTTTATNGSWSINLAAATPTAGSLSLNANGTNAVSATATDAAGNTSSAGTQTLTIDTTAPNAPAVTSAALTKNATPIIGGTAETGSTVTVTVGGATYTTTATNGTWSLNLATATPTSGSLRGATATPPPPPRCRPRVGRRGPGGRPPRRHRPDGRPASSARAGPSVRHAPPPRGRRGEPAACRPPPSPGPVRRSAARAPSRRCRPPPPRSPCRPGEPGRAPW</sequence>
<keyword evidence="1" id="KW-0732">Signal</keyword>
<accession>A0A060DMG4</accession>
<organism evidence="4 5">
    <name type="scientific">Azospirillum argentinense</name>
    <dbReference type="NCBI Taxonomy" id="2970906"/>
    <lineage>
        <taxon>Bacteria</taxon>
        <taxon>Pseudomonadati</taxon>
        <taxon>Pseudomonadota</taxon>
        <taxon>Alphaproteobacteria</taxon>
        <taxon>Rhodospirillales</taxon>
        <taxon>Azospirillaceae</taxon>
        <taxon>Azospirillum</taxon>
    </lineage>
</organism>
<feature type="domain" description="Bacterial Ig-like" evidence="3">
    <location>
        <begin position="1451"/>
        <end position="1535"/>
    </location>
</feature>
<dbReference type="InterPro" id="IPR011801">
    <property type="entry name" value="Swm_rep_I_cyn"/>
</dbReference>
<dbReference type="Proteomes" id="UP000027186">
    <property type="component" value="Plasmid AbAZ39_p1"/>
</dbReference>
<feature type="compositionally biased region" description="Polar residues" evidence="2">
    <location>
        <begin position="1777"/>
        <end position="1788"/>
    </location>
</feature>
<dbReference type="InterPro" id="IPR028059">
    <property type="entry name" value="SWM_rpt"/>
</dbReference>
<dbReference type="Gene3D" id="2.60.40.10">
    <property type="entry name" value="Immunoglobulins"/>
    <property type="match status" value="7"/>
</dbReference>
<dbReference type="Pfam" id="PF13517">
    <property type="entry name" value="FG-GAP_3"/>
    <property type="match status" value="6"/>
</dbReference>
<gene>
    <name evidence="4" type="ORF">ABAZ39_18540</name>
</gene>
<feature type="domain" description="Bacterial Ig-like" evidence="3">
    <location>
        <begin position="1643"/>
        <end position="1726"/>
    </location>
</feature>
<dbReference type="InterPro" id="IPR044016">
    <property type="entry name" value="Big_13"/>
</dbReference>